<accession>A0A2I2FZM8</accession>
<keyword evidence="3" id="KW-1185">Reference proteome</keyword>
<dbReference type="RefSeq" id="XP_024701385.1">
    <property type="nucleotide sequence ID" value="XM_024849916.1"/>
</dbReference>
<dbReference type="Proteomes" id="UP000234275">
    <property type="component" value="Unassembled WGS sequence"/>
</dbReference>
<feature type="domain" description="Integrase zinc-binding" evidence="1">
    <location>
        <begin position="94"/>
        <end position="144"/>
    </location>
</feature>
<sequence>MSGACAGDLASFNESTKLQFLQYLSEHPSNRRVSSGERDTIVEWLTTARPQLSSQREFSRRNYVRKAFRWTPATQSLTAVPKKGEPRERAVVTEDQIPSVVEATHEHNGHAGWDATWDNIRSSYYGILRSDVIFLLKRCQICAGNPSKRPKGSATMKTGSTASSPDLFDFVDFEKWEHHELSPTTPTTST</sequence>
<proteinExistence type="predicted"/>
<dbReference type="GeneID" id="36557615"/>
<dbReference type="EMBL" id="MSFO01000007">
    <property type="protein sequence ID" value="PLB46083.1"/>
    <property type="molecule type" value="Genomic_DNA"/>
</dbReference>
<dbReference type="STRING" id="1392250.A0A2I2FZM8"/>
<evidence type="ECO:0000313" key="3">
    <source>
        <dbReference type="Proteomes" id="UP000234275"/>
    </source>
</evidence>
<comment type="caution">
    <text evidence="2">The sequence shown here is derived from an EMBL/GenBank/DDBJ whole genome shotgun (WGS) entry which is preliminary data.</text>
</comment>
<dbReference type="Gene3D" id="1.10.340.70">
    <property type="match status" value="1"/>
</dbReference>
<protein>
    <recommendedName>
        <fullName evidence="1">Integrase zinc-binding domain-containing protein</fullName>
    </recommendedName>
</protein>
<dbReference type="VEuPathDB" id="FungiDB:P170DRAFT_439771"/>
<reference evidence="2 3" key="1">
    <citation type="submission" date="2016-12" db="EMBL/GenBank/DDBJ databases">
        <title>The genomes of Aspergillus section Nigri reveals drivers in fungal speciation.</title>
        <authorList>
            <consortium name="DOE Joint Genome Institute"/>
            <person name="Vesth T.C."/>
            <person name="Nybo J."/>
            <person name="Theobald S."/>
            <person name="Brandl J."/>
            <person name="Frisvad J.C."/>
            <person name="Nielsen K.F."/>
            <person name="Lyhne E.K."/>
            <person name="Kogle M.E."/>
            <person name="Kuo A."/>
            <person name="Riley R."/>
            <person name="Clum A."/>
            <person name="Nolan M."/>
            <person name="Lipzen A."/>
            <person name="Salamov A."/>
            <person name="Henrissat B."/>
            <person name="Wiebenga A."/>
            <person name="De Vries R.P."/>
            <person name="Grigoriev I.V."/>
            <person name="Mortensen U.H."/>
            <person name="Andersen M.R."/>
            <person name="Baker S.E."/>
        </authorList>
    </citation>
    <scope>NUCLEOTIDE SEQUENCE [LARGE SCALE GENOMIC DNA]</scope>
    <source>
        <strain evidence="2 3">IBT 23096</strain>
    </source>
</reference>
<evidence type="ECO:0000259" key="1">
    <source>
        <dbReference type="Pfam" id="PF17921"/>
    </source>
</evidence>
<name>A0A2I2FZM8_9EURO</name>
<dbReference type="AlphaFoldDB" id="A0A2I2FZM8"/>
<dbReference type="Pfam" id="PF17921">
    <property type="entry name" value="Integrase_H2C2"/>
    <property type="match status" value="1"/>
</dbReference>
<gene>
    <name evidence="2" type="ORF">P170DRAFT_439771</name>
</gene>
<evidence type="ECO:0000313" key="2">
    <source>
        <dbReference type="EMBL" id="PLB46083.1"/>
    </source>
</evidence>
<dbReference type="InterPro" id="IPR041588">
    <property type="entry name" value="Integrase_H2C2"/>
</dbReference>
<organism evidence="2 3">
    <name type="scientific">Aspergillus steynii IBT 23096</name>
    <dbReference type="NCBI Taxonomy" id="1392250"/>
    <lineage>
        <taxon>Eukaryota</taxon>
        <taxon>Fungi</taxon>
        <taxon>Dikarya</taxon>
        <taxon>Ascomycota</taxon>
        <taxon>Pezizomycotina</taxon>
        <taxon>Eurotiomycetes</taxon>
        <taxon>Eurotiomycetidae</taxon>
        <taxon>Eurotiales</taxon>
        <taxon>Aspergillaceae</taxon>
        <taxon>Aspergillus</taxon>
        <taxon>Aspergillus subgen. Circumdati</taxon>
    </lineage>
</organism>
<dbReference type="OrthoDB" id="4955652at2759"/>